<evidence type="ECO:0000313" key="1">
    <source>
        <dbReference type="EMBL" id="MRX72915.1"/>
    </source>
</evidence>
<dbReference type="OrthoDB" id="2454083at2"/>
<organism evidence="1 2">
    <name type="scientific">Metabacillus lacus</name>
    <dbReference type="NCBI Taxonomy" id="1983721"/>
    <lineage>
        <taxon>Bacteria</taxon>
        <taxon>Bacillati</taxon>
        <taxon>Bacillota</taxon>
        <taxon>Bacilli</taxon>
        <taxon>Bacillales</taxon>
        <taxon>Bacillaceae</taxon>
        <taxon>Metabacillus</taxon>
    </lineage>
</organism>
<dbReference type="AlphaFoldDB" id="A0A7X2IZZ8"/>
<proteinExistence type="predicted"/>
<accession>A0A7X2IZZ8</accession>
<comment type="caution">
    <text evidence="1">The sequence shown here is derived from an EMBL/GenBank/DDBJ whole genome shotgun (WGS) entry which is preliminary data.</text>
</comment>
<protein>
    <submittedName>
        <fullName evidence="1">Uncharacterized protein</fullName>
    </submittedName>
</protein>
<name>A0A7X2IZZ8_9BACI</name>
<dbReference type="EMBL" id="WKKI01000023">
    <property type="protein sequence ID" value="MRX72915.1"/>
    <property type="molecule type" value="Genomic_DNA"/>
</dbReference>
<keyword evidence="2" id="KW-1185">Reference proteome</keyword>
<reference evidence="1 2" key="1">
    <citation type="submission" date="2019-11" db="EMBL/GenBank/DDBJ databases">
        <title>Bacillus lacus genome.</title>
        <authorList>
            <person name="Allen C.J."/>
            <person name="Newman J.D."/>
        </authorList>
    </citation>
    <scope>NUCLEOTIDE SEQUENCE [LARGE SCALE GENOMIC DNA]</scope>
    <source>
        <strain evidence="1 2">KCTC 33946</strain>
    </source>
</reference>
<sequence>MERTFQELLHAYRSLWKSRELSADGEDAEVTLKKAILMQLKDELTHPRVRKSPEVKYIVASERIVISDLEDTVKIALISLHLQLLKTLDQGGKI</sequence>
<dbReference type="Proteomes" id="UP000448867">
    <property type="component" value="Unassembled WGS sequence"/>
</dbReference>
<dbReference type="RefSeq" id="WP_154308072.1">
    <property type="nucleotide sequence ID" value="NZ_WKKI01000023.1"/>
</dbReference>
<evidence type="ECO:0000313" key="2">
    <source>
        <dbReference type="Proteomes" id="UP000448867"/>
    </source>
</evidence>
<gene>
    <name evidence="1" type="ORF">GJU40_12265</name>
</gene>